<dbReference type="GO" id="GO:0016705">
    <property type="term" value="F:oxidoreductase activity, acting on paired donors, with incorporation or reduction of molecular oxygen"/>
    <property type="evidence" value="ECO:0007669"/>
    <property type="project" value="InterPro"/>
</dbReference>
<dbReference type="GO" id="GO:0020037">
    <property type="term" value="F:heme binding"/>
    <property type="evidence" value="ECO:0007669"/>
    <property type="project" value="InterPro"/>
</dbReference>
<comment type="similarity">
    <text evidence="3">Belongs to the cytochrome P450 family.</text>
</comment>
<evidence type="ECO:0000256" key="6">
    <source>
        <dbReference type="ARBA" id="ARBA00023002"/>
    </source>
</evidence>
<dbReference type="InterPro" id="IPR036396">
    <property type="entry name" value="Cyt_P450_sf"/>
</dbReference>
<keyword evidence="8" id="KW-0503">Monooxygenase</keyword>
<evidence type="ECO:0000256" key="2">
    <source>
        <dbReference type="ARBA" id="ARBA00005179"/>
    </source>
</evidence>
<evidence type="ECO:0000256" key="4">
    <source>
        <dbReference type="ARBA" id="ARBA00022617"/>
    </source>
</evidence>
<dbReference type="InterPro" id="IPR001128">
    <property type="entry name" value="Cyt_P450"/>
</dbReference>
<dbReference type="Pfam" id="PF00067">
    <property type="entry name" value="p450"/>
    <property type="match status" value="1"/>
</dbReference>
<name>A0A8H2WDY3_9AGAM</name>
<dbReference type="Proteomes" id="UP000663846">
    <property type="component" value="Unassembled WGS sequence"/>
</dbReference>
<keyword evidence="6" id="KW-0560">Oxidoreductase</keyword>
<gene>
    <name evidence="10" type="ORF">RDB_LOCUS27668</name>
</gene>
<dbReference type="PRINTS" id="PR00463">
    <property type="entry name" value="EP450I"/>
</dbReference>
<evidence type="ECO:0000256" key="1">
    <source>
        <dbReference type="ARBA" id="ARBA00001971"/>
    </source>
</evidence>
<dbReference type="Gene3D" id="1.10.630.10">
    <property type="entry name" value="Cytochrome P450"/>
    <property type="match status" value="1"/>
</dbReference>
<evidence type="ECO:0000313" key="10">
    <source>
        <dbReference type="EMBL" id="CAE6373494.1"/>
    </source>
</evidence>
<sequence>MSQGLIYQQSVQCAATAGAILTAYYIAPYLIDPYDYRHRFSGPWLASFTNWWMSRTIQGNNHSEVIWEVHNKYGVFVRIGPNHISIADPEAHEVTSGLLKTEFYDGLTRGIPNVFSTTSKAVHTIKRKRLANVFSMQSVLEFEPRVRKHILELCKQWDRRCDVAAQGVSGANWKVEDGKAIIDCSTQFAFLAFDIIGDLAVGSSFGLIRTQRDAVPMAPSQNITENVGAKTAETSVSGALKRGDTMVMAVGIYPLWIQRIPRLTPWHLSGTLGLIRLFKVAVAAVNDRLTRAKNNDGDKEGVDIVDKLLPALSANESDMSQAEFVVEVLGIVAAGGDTTSNALSGLCYYLAMHPQYQRKLQEELDAHIPLGQPDDPSDFVARYEDIKNLPYLSACIKEVHRLQSVVGTGLPRVVPPGKTFTFRNQTFKAGSIVSVPSFTTNRSQIWGHDANKFRPERWLEDGAGALNKYLVPFSTAPRACIGRNLATMDLFIIIATLFRRYEAGGLDSTKLHICEGFVRTTMKCDLSIKRR</sequence>
<evidence type="ECO:0000256" key="9">
    <source>
        <dbReference type="PIRSR" id="PIRSR602401-1"/>
    </source>
</evidence>
<dbReference type="SUPFAM" id="SSF48264">
    <property type="entry name" value="Cytochrome P450"/>
    <property type="match status" value="1"/>
</dbReference>
<dbReference type="GO" id="GO:0004497">
    <property type="term" value="F:monooxygenase activity"/>
    <property type="evidence" value="ECO:0007669"/>
    <property type="project" value="UniProtKB-KW"/>
</dbReference>
<reference evidence="10" key="1">
    <citation type="submission" date="2021-01" db="EMBL/GenBank/DDBJ databases">
        <authorList>
            <person name="Kaushik A."/>
        </authorList>
    </citation>
    <scope>NUCLEOTIDE SEQUENCE</scope>
    <source>
        <strain evidence="10">AG1-1C</strain>
    </source>
</reference>
<keyword evidence="7 9" id="KW-0408">Iron</keyword>
<evidence type="ECO:0000256" key="3">
    <source>
        <dbReference type="ARBA" id="ARBA00010617"/>
    </source>
</evidence>
<dbReference type="PANTHER" id="PTHR24305">
    <property type="entry name" value="CYTOCHROME P450"/>
    <property type="match status" value="1"/>
</dbReference>
<evidence type="ECO:0000313" key="11">
    <source>
        <dbReference type="Proteomes" id="UP000663846"/>
    </source>
</evidence>
<protein>
    <recommendedName>
        <fullName evidence="12">Benzoate 4-monooxygenase</fullName>
    </recommendedName>
</protein>
<keyword evidence="4 9" id="KW-0349">Heme</keyword>
<comment type="pathway">
    <text evidence="2">Secondary metabolite biosynthesis.</text>
</comment>
<dbReference type="PANTHER" id="PTHR24305:SF29">
    <property type="entry name" value="BENZOATE-PARA-HYDROXYLASE"/>
    <property type="match status" value="1"/>
</dbReference>
<organism evidence="10 11">
    <name type="scientific">Rhizoctonia solani</name>
    <dbReference type="NCBI Taxonomy" id="456999"/>
    <lineage>
        <taxon>Eukaryota</taxon>
        <taxon>Fungi</taxon>
        <taxon>Dikarya</taxon>
        <taxon>Basidiomycota</taxon>
        <taxon>Agaricomycotina</taxon>
        <taxon>Agaricomycetes</taxon>
        <taxon>Cantharellales</taxon>
        <taxon>Ceratobasidiaceae</taxon>
        <taxon>Rhizoctonia</taxon>
    </lineage>
</organism>
<evidence type="ECO:0000256" key="8">
    <source>
        <dbReference type="ARBA" id="ARBA00023033"/>
    </source>
</evidence>
<accession>A0A8H2WDY3</accession>
<evidence type="ECO:0008006" key="12">
    <source>
        <dbReference type="Google" id="ProtNLM"/>
    </source>
</evidence>
<comment type="cofactor">
    <cofactor evidence="1 9">
        <name>heme</name>
        <dbReference type="ChEBI" id="CHEBI:30413"/>
    </cofactor>
</comment>
<dbReference type="InterPro" id="IPR050121">
    <property type="entry name" value="Cytochrome_P450_monoxygenase"/>
</dbReference>
<proteinExistence type="inferred from homology"/>
<dbReference type="EMBL" id="CAJMWS010000157">
    <property type="protein sequence ID" value="CAE6373494.1"/>
    <property type="molecule type" value="Genomic_DNA"/>
</dbReference>
<dbReference type="InterPro" id="IPR002401">
    <property type="entry name" value="Cyt_P450_E_grp-I"/>
</dbReference>
<comment type="caution">
    <text evidence="10">The sequence shown here is derived from an EMBL/GenBank/DDBJ whole genome shotgun (WGS) entry which is preliminary data.</text>
</comment>
<dbReference type="PRINTS" id="PR00385">
    <property type="entry name" value="P450"/>
</dbReference>
<evidence type="ECO:0000256" key="5">
    <source>
        <dbReference type="ARBA" id="ARBA00022723"/>
    </source>
</evidence>
<feature type="binding site" description="axial binding residue" evidence="9">
    <location>
        <position position="480"/>
    </location>
    <ligand>
        <name>heme</name>
        <dbReference type="ChEBI" id="CHEBI:30413"/>
    </ligand>
    <ligandPart>
        <name>Fe</name>
        <dbReference type="ChEBI" id="CHEBI:18248"/>
    </ligandPart>
</feature>
<dbReference type="AlphaFoldDB" id="A0A8H2WDY3"/>
<evidence type="ECO:0000256" key="7">
    <source>
        <dbReference type="ARBA" id="ARBA00023004"/>
    </source>
</evidence>
<dbReference type="GO" id="GO:0005506">
    <property type="term" value="F:iron ion binding"/>
    <property type="evidence" value="ECO:0007669"/>
    <property type="project" value="InterPro"/>
</dbReference>
<keyword evidence="5 9" id="KW-0479">Metal-binding</keyword>